<evidence type="ECO:0000256" key="2">
    <source>
        <dbReference type="ARBA" id="ARBA00022448"/>
    </source>
</evidence>
<protein>
    <recommendedName>
        <fullName evidence="10">AEC family transporter</fullName>
    </recommendedName>
</protein>
<feature type="transmembrane region" description="Helical" evidence="7">
    <location>
        <begin position="285"/>
        <end position="304"/>
    </location>
</feature>
<comment type="subcellular location">
    <subcellularLocation>
        <location evidence="1">Membrane</location>
        <topology evidence="1">Multi-pass membrane protein</topology>
    </subcellularLocation>
</comment>
<dbReference type="PANTHER" id="PTHR36838">
    <property type="entry name" value="AUXIN EFFLUX CARRIER FAMILY PROTEIN"/>
    <property type="match status" value="1"/>
</dbReference>
<evidence type="ECO:0000256" key="3">
    <source>
        <dbReference type="ARBA" id="ARBA00022475"/>
    </source>
</evidence>
<keyword evidence="3" id="KW-1003">Cell membrane</keyword>
<evidence type="ECO:0000256" key="5">
    <source>
        <dbReference type="ARBA" id="ARBA00022989"/>
    </source>
</evidence>
<gene>
    <name evidence="8" type="ORF">LEUCIP111803_00936</name>
</gene>
<feature type="transmembrane region" description="Helical" evidence="7">
    <location>
        <begin position="192"/>
        <end position="211"/>
    </location>
</feature>
<dbReference type="InterPro" id="IPR004776">
    <property type="entry name" value="Mem_transp_PIN-like"/>
</dbReference>
<dbReference type="GO" id="GO:0055085">
    <property type="term" value="P:transmembrane transport"/>
    <property type="evidence" value="ECO:0007669"/>
    <property type="project" value="InterPro"/>
</dbReference>
<dbReference type="GO" id="GO:0016020">
    <property type="term" value="C:membrane"/>
    <property type="evidence" value="ECO:0007669"/>
    <property type="project" value="UniProtKB-SubCell"/>
</dbReference>
<evidence type="ECO:0000256" key="7">
    <source>
        <dbReference type="SAM" id="Phobius"/>
    </source>
</evidence>
<name>A0A916NGD4_9MICO</name>
<evidence type="ECO:0000256" key="4">
    <source>
        <dbReference type="ARBA" id="ARBA00022692"/>
    </source>
</evidence>
<feature type="transmembrane region" description="Helical" evidence="7">
    <location>
        <begin position="254"/>
        <end position="273"/>
    </location>
</feature>
<feature type="transmembrane region" description="Helical" evidence="7">
    <location>
        <begin position="223"/>
        <end position="248"/>
    </location>
</feature>
<evidence type="ECO:0000256" key="1">
    <source>
        <dbReference type="ARBA" id="ARBA00004141"/>
    </source>
</evidence>
<keyword evidence="6 7" id="KW-0472">Membrane</keyword>
<evidence type="ECO:0000313" key="9">
    <source>
        <dbReference type="Proteomes" id="UP000693892"/>
    </source>
</evidence>
<feature type="transmembrane region" description="Helical" evidence="7">
    <location>
        <begin position="164"/>
        <end position="186"/>
    </location>
</feature>
<comment type="caution">
    <text evidence="8">The sequence shown here is derived from an EMBL/GenBank/DDBJ whole genome shotgun (WGS) entry which is preliminary data.</text>
</comment>
<dbReference type="RefSeq" id="WP_218114558.1">
    <property type="nucleotide sequence ID" value="NZ_CAJVAP010000008.1"/>
</dbReference>
<feature type="transmembrane region" description="Helical" evidence="7">
    <location>
        <begin position="6"/>
        <end position="27"/>
    </location>
</feature>
<dbReference type="Proteomes" id="UP000693892">
    <property type="component" value="Unassembled WGS sequence"/>
</dbReference>
<proteinExistence type="predicted"/>
<dbReference type="PANTHER" id="PTHR36838:SF1">
    <property type="entry name" value="SLR1864 PROTEIN"/>
    <property type="match status" value="1"/>
</dbReference>
<dbReference type="AlphaFoldDB" id="A0A916NGD4"/>
<organism evidence="8 9">
    <name type="scientific">Leucobacter soli</name>
    <dbReference type="NCBI Taxonomy" id="2812850"/>
    <lineage>
        <taxon>Bacteria</taxon>
        <taxon>Bacillati</taxon>
        <taxon>Actinomycetota</taxon>
        <taxon>Actinomycetes</taxon>
        <taxon>Micrococcales</taxon>
        <taxon>Microbacteriaceae</taxon>
        <taxon>Leucobacter</taxon>
    </lineage>
</organism>
<feature type="transmembrane region" description="Helical" evidence="7">
    <location>
        <begin position="123"/>
        <end position="143"/>
    </location>
</feature>
<keyword evidence="4 7" id="KW-0812">Transmembrane</keyword>
<keyword evidence="2" id="KW-0813">Transport</keyword>
<keyword evidence="5 7" id="KW-1133">Transmembrane helix</keyword>
<sequence length="307" mass="32300">MLGVLHGFAVILGVIGAGYLTGVAGIVKGDQRRVLNNVAFYVATPALLFDVLQRSDPKVILSPVILVTTVAAVLVAGLYIAASRLWFRQDLAATTLGATSSGYVNSNNLGLPVAVYILGDAAYVAPLILMQVVVYTPLILAILETTRGNRKGAAVALGRAASNPIILASVLGFVCAMLQLHVPVILLSPIQMLGTAAVPMVLLSFGISLRGQRALQPGSGRKAVLVASTIKVLVMPPLTWAICLAVGMNPHETFVATTIAALPTAQNVYNYAATYRRAETQVRDTVFITTFASLPMIALIAWLLSVP</sequence>
<reference evidence="8" key="1">
    <citation type="submission" date="2021-06" db="EMBL/GenBank/DDBJ databases">
        <authorList>
            <person name="Criscuolo A."/>
        </authorList>
    </citation>
    <scope>NUCLEOTIDE SEQUENCE</scope>
    <source>
        <strain evidence="8">CIP111803</strain>
    </source>
</reference>
<dbReference type="EMBL" id="CAJVAP010000008">
    <property type="protein sequence ID" value="CAG7606494.1"/>
    <property type="molecule type" value="Genomic_DNA"/>
</dbReference>
<feature type="transmembrane region" description="Helical" evidence="7">
    <location>
        <begin position="59"/>
        <end position="81"/>
    </location>
</feature>
<accession>A0A916NGD4</accession>
<evidence type="ECO:0000313" key="8">
    <source>
        <dbReference type="EMBL" id="CAG7606494.1"/>
    </source>
</evidence>
<evidence type="ECO:0008006" key="10">
    <source>
        <dbReference type="Google" id="ProtNLM"/>
    </source>
</evidence>
<keyword evidence="9" id="KW-1185">Reference proteome</keyword>
<dbReference type="Pfam" id="PF03547">
    <property type="entry name" value="Mem_trans"/>
    <property type="match status" value="1"/>
</dbReference>
<evidence type="ECO:0000256" key="6">
    <source>
        <dbReference type="ARBA" id="ARBA00023136"/>
    </source>
</evidence>